<dbReference type="EMBL" id="WLYK01000001">
    <property type="protein sequence ID" value="MTD12594.1"/>
    <property type="molecule type" value="Genomic_DNA"/>
</dbReference>
<name>A0A7K1FI81_9ACTN</name>
<organism evidence="3 4">
    <name type="scientific">Nakamurella alba</name>
    <dbReference type="NCBI Taxonomy" id="2665158"/>
    <lineage>
        <taxon>Bacteria</taxon>
        <taxon>Bacillati</taxon>
        <taxon>Actinomycetota</taxon>
        <taxon>Actinomycetes</taxon>
        <taxon>Nakamurellales</taxon>
        <taxon>Nakamurellaceae</taxon>
        <taxon>Nakamurella</taxon>
    </lineage>
</organism>
<dbReference type="AlphaFoldDB" id="A0A7K1FI81"/>
<keyword evidence="2" id="KW-0812">Transmembrane</keyword>
<dbReference type="RefSeq" id="WP_154766633.1">
    <property type="nucleotide sequence ID" value="NZ_WLYK01000001.1"/>
</dbReference>
<evidence type="ECO:0000313" key="3">
    <source>
        <dbReference type="EMBL" id="MTD12594.1"/>
    </source>
</evidence>
<evidence type="ECO:0000256" key="1">
    <source>
        <dbReference type="SAM" id="MobiDB-lite"/>
    </source>
</evidence>
<dbReference type="Proteomes" id="UP000460221">
    <property type="component" value="Unassembled WGS sequence"/>
</dbReference>
<evidence type="ECO:0000313" key="4">
    <source>
        <dbReference type="Proteomes" id="UP000460221"/>
    </source>
</evidence>
<proteinExistence type="predicted"/>
<feature type="transmembrane region" description="Helical" evidence="2">
    <location>
        <begin position="629"/>
        <end position="647"/>
    </location>
</feature>
<sequence length="655" mass="64044">MPAQGTPRRPRIRRIATLLTAILLPVLTASVLGAGPAAAAAGADFRLSITASDSLEAGRTDIYEFTVVNRGDSIASPVLLVLLPESLQFAGLSGGQNCAAAGQRLSCQIFAVLPGDEAVLELRLTAAPDSADAQVRVLGAVQNSDGSSPFVDPGTCTGTDQPAVGCAVSASRTVGSGIALELGVVGPTFLEVGVPTDYQLLIANRGTAPAAGATVLNALPSGVRLLDVSTGGTCTSGPEMRCSVTGPIGPDTVAVLGLWVVATGPATGTSVRDVASLDVTGGDTPQPLASCVGDPLPAGCAESDDAEVLPGVDLTLDIDTPATSAVGRTNPFAVTVSNTGSLDLLGPATVGLAIPAGLEVQAVQGAECSVATATLLCRVPGPFPAGGAPTVVTLDMLSTNASSGTSVSLRAAVDNRDGGVADPTACAGGPEPLGCAVGDPLFVAPGPVLGLGMKSPSAVVVSSKAVYSVEVHNSGTAPFTAPVAVSWPSTAGPAPDGATCTAAATGEGSQELSCALQRPVAPGATATFTLHLEPAAAQVGSTVVVRASVDPFGGTPASPLACEPGDTCAVSTALVVTAATPTSGSSTSAGPTSGSPTSTGPTSTTAPMATSAPATSTDLAATGLPVDSWWPVVVLLLGAGAVLVRIGRRRAGGHD</sequence>
<keyword evidence="4" id="KW-1185">Reference proteome</keyword>
<gene>
    <name evidence="3" type="ORF">GIS00_01375</name>
</gene>
<evidence type="ECO:0008006" key="5">
    <source>
        <dbReference type="Google" id="ProtNLM"/>
    </source>
</evidence>
<evidence type="ECO:0000256" key="2">
    <source>
        <dbReference type="SAM" id="Phobius"/>
    </source>
</evidence>
<keyword evidence="2" id="KW-1133">Transmembrane helix</keyword>
<accession>A0A7K1FI81</accession>
<protein>
    <recommendedName>
        <fullName evidence="5">DUF11 domain-containing protein</fullName>
    </recommendedName>
</protein>
<reference evidence="3 4" key="1">
    <citation type="submission" date="2019-11" db="EMBL/GenBank/DDBJ databases">
        <authorList>
            <person name="Jiang L.-Q."/>
        </authorList>
    </citation>
    <scope>NUCLEOTIDE SEQUENCE [LARGE SCALE GENOMIC DNA]</scope>
    <source>
        <strain evidence="3 4">YIM 132087</strain>
    </source>
</reference>
<keyword evidence="2" id="KW-0472">Membrane</keyword>
<feature type="region of interest" description="Disordered" evidence="1">
    <location>
        <begin position="581"/>
        <end position="612"/>
    </location>
</feature>
<comment type="caution">
    <text evidence="3">The sequence shown here is derived from an EMBL/GenBank/DDBJ whole genome shotgun (WGS) entry which is preliminary data.</text>
</comment>